<dbReference type="SUPFAM" id="SSF52799">
    <property type="entry name" value="(Phosphotyrosine protein) phosphatases II"/>
    <property type="match status" value="1"/>
</dbReference>
<dbReference type="GO" id="GO:0008579">
    <property type="term" value="F:JUN kinase phosphatase activity"/>
    <property type="evidence" value="ECO:0007669"/>
    <property type="project" value="TreeGrafter"/>
</dbReference>
<sequence>MANRFFENFSQVEKNLYIGDLLTSIDYNTLLKYNINFILVCGEELSCRYPQDFTYKHLPIKDTPSTPIDQYFDDAFKFISIGLKRGSVLVHCAQARSRSVSIILSYLMKSRQIKYSKALEILKKHHPQAEPNSGFHKQLLQYEREVVKSSSCMNSIF</sequence>
<dbReference type="EMBL" id="MPUH01001057">
    <property type="protein sequence ID" value="OMJ70753.1"/>
    <property type="molecule type" value="Genomic_DNA"/>
</dbReference>
<dbReference type="InterPro" id="IPR000340">
    <property type="entry name" value="Dual-sp_phosphatase_cat-dom"/>
</dbReference>
<dbReference type="InterPro" id="IPR000387">
    <property type="entry name" value="Tyr_Pase_dom"/>
</dbReference>
<dbReference type="AlphaFoldDB" id="A0A1R2B1T9"/>
<dbReference type="Pfam" id="PF00782">
    <property type="entry name" value="DSPc"/>
    <property type="match status" value="1"/>
</dbReference>
<dbReference type="PROSITE" id="PS50054">
    <property type="entry name" value="TYR_PHOSPHATASE_DUAL"/>
    <property type="match status" value="1"/>
</dbReference>
<evidence type="ECO:0000259" key="1">
    <source>
        <dbReference type="PROSITE" id="PS50054"/>
    </source>
</evidence>
<comment type="caution">
    <text evidence="3">The sequence shown here is derived from an EMBL/GenBank/DDBJ whole genome shotgun (WGS) entry which is preliminary data.</text>
</comment>
<dbReference type="PANTHER" id="PTHR46377:SF1">
    <property type="entry name" value="DUAL SPECIFICITY PROTEIN PHOSPHATASE 19"/>
    <property type="match status" value="1"/>
</dbReference>
<feature type="domain" description="Tyrosine specific protein phosphatases" evidence="2">
    <location>
        <begin position="70"/>
        <end position="127"/>
    </location>
</feature>
<dbReference type="PROSITE" id="PS50056">
    <property type="entry name" value="TYR_PHOSPHATASE_2"/>
    <property type="match status" value="1"/>
</dbReference>
<reference evidence="3 4" key="1">
    <citation type="submission" date="2016-11" db="EMBL/GenBank/DDBJ databases">
        <title>The macronuclear genome of Stentor coeruleus: a giant cell with tiny introns.</title>
        <authorList>
            <person name="Slabodnick M."/>
            <person name="Ruby J.G."/>
            <person name="Reiff S.B."/>
            <person name="Swart E.C."/>
            <person name="Gosai S."/>
            <person name="Prabakaran S."/>
            <person name="Witkowska E."/>
            <person name="Larue G.E."/>
            <person name="Fisher S."/>
            <person name="Freeman R.M."/>
            <person name="Gunawardena J."/>
            <person name="Chu W."/>
            <person name="Stover N.A."/>
            <person name="Gregory B.D."/>
            <person name="Nowacki M."/>
            <person name="Derisi J."/>
            <person name="Roy S.W."/>
            <person name="Marshall W.F."/>
            <person name="Sood P."/>
        </authorList>
    </citation>
    <scope>NUCLEOTIDE SEQUENCE [LARGE SCALE GENOMIC DNA]</scope>
    <source>
        <strain evidence="3">WM001</strain>
    </source>
</reference>
<keyword evidence="4" id="KW-1185">Reference proteome</keyword>
<protein>
    <recommendedName>
        <fullName evidence="5">Protein-tyrosine-phosphatase</fullName>
    </recommendedName>
</protein>
<accession>A0A1R2B1T9</accession>
<gene>
    <name evidence="3" type="ORF">SteCoe_31202</name>
</gene>
<dbReference type="Gene3D" id="3.90.190.10">
    <property type="entry name" value="Protein tyrosine phosphatase superfamily"/>
    <property type="match status" value="1"/>
</dbReference>
<evidence type="ECO:0000313" key="3">
    <source>
        <dbReference type="EMBL" id="OMJ70753.1"/>
    </source>
</evidence>
<dbReference type="PANTHER" id="PTHR46377">
    <property type="entry name" value="DUAL SPECIFICITY PROTEIN PHOSPHATASE 19"/>
    <property type="match status" value="1"/>
</dbReference>
<dbReference type="Proteomes" id="UP000187209">
    <property type="component" value="Unassembled WGS sequence"/>
</dbReference>
<dbReference type="InterPro" id="IPR020422">
    <property type="entry name" value="TYR_PHOSPHATASE_DUAL_dom"/>
</dbReference>
<feature type="domain" description="Tyrosine-protein phosphatase" evidence="1">
    <location>
        <begin position="8"/>
        <end position="148"/>
    </location>
</feature>
<name>A0A1R2B1T9_9CILI</name>
<dbReference type="GO" id="GO:0005737">
    <property type="term" value="C:cytoplasm"/>
    <property type="evidence" value="ECO:0007669"/>
    <property type="project" value="TreeGrafter"/>
</dbReference>
<dbReference type="CDD" id="cd14498">
    <property type="entry name" value="DSP"/>
    <property type="match status" value="1"/>
</dbReference>
<evidence type="ECO:0008006" key="5">
    <source>
        <dbReference type="Google" id="ProtNLM"/>
    </source>
</evidence>
<evidence type="ECO:0000259" key="2">
    <source>
        <dbReference type="PROSITE" id="PS50056"/>
    </source>
</evidence>
<dbReference type="InterPro" id="IPR029021">
    <property type="entry name" value="Prot-tyrosine_phosphatase-like"/>
</dbReference>
<proteinExistence type="predicted"/>
<organism evidence="3 4">
    <name type="scientific">Stentor coeruleus</name>
    <dbReference type="NCBI Taxonomy" id="5963"/>
    <lineage>
        <taxon>Eukaryota</taxon>
        <taxon>Sar</taxon>
        <taxon>Alveolata</taxon>
        <taxon>Ciliophora</taxon>
        <taxon>Postciliodesmatophora</taxon>
        <taxon>Heterotrichea</taxon>
        <taxon>Heterotrichida</taxon>
        <taxon>Stentoridae</taxon>
        <taxon>Stentor</taxon>
    </lineage>
</organism>
<dbReference type="OrthoDB" id="292241at2759"/>
<evidence type="ECO:0000313" key="4">
    <source>
        <dbReference type="Proteomes" id="UP000187209"/>
    </source>
</evidence>
<dbReference type="SMART" id="SM00195">
    <property type="entry name" value="DSPc"/>
    <property type="match status" value="1"/>
</dbReference>